<dbReference type="SUPFAM" id="SSF53756">
    <property type="entry name" value="UDP-Glycosyltransferase/glycogen phosphorylase"/>
    <property type="match status" value="1"/>
</dbReference>
<dbReference type="OrthoDB" id="7631961at2"/>
<name>A0A3A8B754_9RHOB</name>
<accession>A0A3A8B754</accession>
<protein>
    <submittedName>
        <fullName evidence="1">Glycosyltransferase</fullName>
    </submittedName>
</protein>
<proteinExistence type="predicted"/>
<dbReference type="RefSeq" id="WP_121169065.1">
    <property type="nucleotide sequence ID" value="NZ_RAPE01000008.1"/>
</dbReference>
<gene>
    <name evidence="1" type="ORF">D6850_18310</name>
</gene>
<dbReference type="Proteomes" id="UP000281128">
    <property type="component" value="Unassembled WGS sequence"/>
</dbReference>
<keyword evidence="1" id="KW-0808">Transferase</keyword>
<dbReference type="AlphaFoldDB" id="A0A3A8B754"/>
<organism evidence="1 2">
    <name type="scientific">Roseovarius spongiae</name>
    <dbReference type="NCBI Taxonomy" id="2320272"/>
    <lineage>
        <taxon>Bacteria</taxon>
        <taxon>Pseudomonadati</taxon>
        <taxon>Pseudomonadota</taxon>
        <taxon>Alphaproteobacteria</taxon>
        <taxon>Rhodobacterales</taxon>
        <taxon>Roseobacteraceae</taxon>
        <taxon>Roseovarius</taxon>
    </lineage>
</organism>
<sequence>MRIWVIKTGEPIPYLPEEAQDRFLRSGQMVRTLLAAGHDVTWWSARFYHQKKSMRAAPSDTLIPGTGNTPASDAVASPDIFLLNSLGYRRHIGPARLIDHAQLARGFARHAPTLARPGLIVASWPTIELADAAVRFGAQHGIPVVLDIRDLWPDIIYAKLNTILPFRTNGFLLRYERMGRRSFRGAHGVTGLSQGMIDWARDRFGGTGVDRVFHQSMTPPQLDDTTRSAARAWWRTKGVDLDAPKTRLVWSGSLVPETDGRTLLAALDALPPKVAREIEVILCGTGSLVPEIEALAARAPHVVYAGWVEADRLAALTEASHIGLLCYLDRFDFRNSVPNKVVDYCAGSMRILTNLGGEVPRLLDGTGTVIPYPTGDVAGLGAILTQIAIDAERYRVKHPPARAAFDAHFDTRRVLADYVTYVEELART</sequence>
<dbReference type="EMBL" id="RAPE01000008">
    <property type="protein sequence ID" value="RKF12423.1"/>
    <property type="molecule type" value="Genomic_DNA"/>
</dbReference>
<keyword evidence="2" id="KW-1185">Reference proteome</keyword>
<dbReference type="Gene3D" id="3.40.50.2000">
    <property type="entry name" value="Glycogen Phosphorylase B"/>
    <property type="match status" value="2"/>
</dbReference>
<comment type="caution">
    <text evidence="1">The sequence shown here is derived from an EMBL/GenBank/DDBJ whole genome shotgun (WGS) entry which is preliminary data.</text>
</comment>
<dbReference type="GO" id="GO:0016757">
    <property type="term" value="F:glycosyltransferase activity"/>
    <property type="evidence" value="ECO:0007669"/>
    <property type="project" value="UniProtKB-ARBA"/>
</dbReference>
<evidence type="ECO:0000313" key="1">
    <source>
        <dbReference type="EMBL" id="RKF12423.1"/>
    </source>
</evidence>
<reference evidence="1 2" key="1">
    <citation type="submission" date="2018-09" db="EMBL/GenBank/DDBJ databases">
        <title>Roseovarius spongiae sp. nov., isolated from a marine sponge.</title>
        <authorList>
            <person name="Zhuang L."/>
            <person name="Luo L."/>
        </authorList>
    </citation>
    <scope>NUCLEOTIDE SEQUENCE [LARGE SCALE GENOMIC DNA]</scope>
    <source>
        <strain evidence="1 2">HN-E21</strain>
    </source>
</reference>
<evidence type="ECO:0000313" key="2">
    <source>
        <dbReference type="Proteomes" id="UP000281128"/>
    </source>
</evidence>